<sequence length="225" mass="25141">MIQIIPKEGKENVDPRVKDIRIFFVNSRDEQKIAAKKSLWKTLFDDADAATSKPNVVSRANWGADESLRYDTTGKEVWPREYQTVTHMVVHHTNTSNSDPDYEAAIRAIYAYHAKPASQGGRGWGDIAYNALIAPNGTIYEGRKGKDGDVLTEGVVGDHAYFFNYGSFGVSMIGNYDQKALTSQARNSLVQMLAYTAGYWNIDPAAKKDFVRNYEYSDPTVPKGL</sequence>
<dbReference type="InterPro" id="IPR006619">
    <property type="entry name" value="PGRP_domain_met/bac"/>
</dbReference>
<dbReference type="SMART" id="SM00701">
    <property type="entry name" value="PGRP"/>
    <property type="match status" value="1"/>
</dbReference>
<dbReference type="GO" id="GO:0008270">
    <property type="term" value="F:zinc ion binding"/>
    <property type="evidence" value="ECO:0007669"/>
    <property type="project" value="InterPro"/>
</dbReference>
<evidence type="ECO:0000259" key="2">
    <source>
        <dbReference type="SMART" id="SM00701"/>
    </source>
</evidence>
<dbReference type="Pfam" id="PF01510">
    <property type="entry name" value="Amidase_2"/>
    <property type="match status" value="1"/>
</dbReference>
<accession>A0A7W1XRU4</accession>
<keyword evidence="4" id="KW-1185">Reference proteome</keyword>
<gene>
    <name evidence="3" type="ORF">H2C83_06440</name>
</gene>
<dbReference type="CDD" id="cd06583">
    <property type="entry name" value="PGRP"/>
    <property type="match status" value="1"/>
</dbReference>
<dbReference type="InterPro" id="IPR015510">
    <property type="entry name" value="PGRP"/>
</dbReference>
<evidence type="ECO:0000256" key="1">
    <source>
        <dbReference type="ARBA" id="ARBA00007553"/>
    </source>
</evidence>
<feature type="domain" description="Peptidoglycan recognition protein family" evidence="2">
    <location>
        <begin position="54"/>
        <end position="215"/>
    </location>
</feature>
<comment type="caution">
    <text evidence="3">The sequence shown here is derived from an EMBL/GenBank/DDBJ whole genome shotgun (WGS) entry which is preliminary data.</text>
</comment>
<dbReference type="SUPFAM" id="SSF55846">
    <property type="entry name" value="N-acetylmuramoyl-L-alanine amidase-like"/>
    <property type="match status" value="1"/>
</dbReference>
<dbReference type="Proteomes" id="UP000538292">
    <property type="component" value="Unassembled WGS sequence"/>
</dbReference>
<proteinExistence type="inferred from homology"/>
<organism evidence="3 4">
    <name type="scientific">Thermoactinomyces mirandus</name>
    <dbReference type="NCBI Taxonomy" id="2756294"/>
    <lineage>
        <taxon>Bacteria</taxon>
        <taxon>Bacillati</taxon>
        <taxon>Bacillota</taxon>
        <taxon>Bacilli</taxon>
        <taxon>Bacillales</taxon>
        <taxon>Thermoactinomycetaceae</taxon>
        <taxon>Thermoactinomyces</taxon>
    </lineage>
</organism>
<dbReference type="PANTHER" id="PTHR11022:SF41">
    <property type="entry name" value="PEPTIDOGLYCAN-RECOGNITION PROTEIN LC-RELATED"/>
    <property type="match status" value="1"/>
</dbReference>
<evidence type="ECO:0000313" key="3">
    <source>
        <dbReference type="EMBL" id="MBA4601961.1"/>
    </source>
</evidence>
<dbReference type="InterPro" id="IPR002502">
    <property type="entry name" value="Amidase_domain"/>
</dbReference>
<dbReference type="GO" id="GO:0009253">
    <property type="term" value="P:peptidoglycan catabolic process"/>
    <property type="evidence" value="ECO:0007669"/>
    <property type="project" value="InterPro"/>
</dbReference>
<dbReference type="RefSeq" id="WP_181738989.1">
    <property type="nucleotide sequence ID" value="NZ_JACEOL010000020.1"/>
</dbReference>
<dbReference type="AlphaFoldDB" id="A0A7W1XRU4"/>
<evidence type="ECO:0000313" key="4">
    <source>
        <dbReference type="Proteomes" id="UP000538292"/>
    </source>
</evidence>
<dbReference type="InterPro" id="IPR036505">
    <property type="entry name" value="Amidase/PGRP_sf"/>
</dbReference>
<comment type="similarity">
    <text evidence="1">Belongs to the N-acetylmuramoyl-L-alanine amidase 2 family.</text>
</comment>
<reference evidence="3 4" key="1">
    <citation type="submission" date="2020-07" db="EMBL/GenBank/DDBJ databases">
        <title>Thermoactinomyces phylogeny.</title>
        <authorList>
            <person name="Dunlap C."/>
        </authorList>
    </citation>
    <scope>NUCLEOTIDE SEQUENCE [LARGE SCALE GENOMIC DNA]</scope>
    <source>
        <strain evidence="3 4">AMNI-1</strain>
    </source>
</reference>
<dbReference type="GO" id="GO:0008745">
    <property type="term" value="F:N-acetylmuramoyl-L-alanine amidase activity"/>
    <property type="evidence" value="ECO:0007669"/>
    <property type="project" value="InterPro"/>
</dbReference>
<dbReference type="PANTHER" id="PTHR11022">
    <property type="entry name" value="PEPTIDOGLYCAN RECOGNITION PROTEIN"/>
    <property type="match status" value="1"/>
</dbReference>
<dbReference type="EMBL" id="JACEOL010000020">
    <property type="protein sequence ID" value="MBA4601961.1"/>
    <property type="molecule type" value="Genomic_DNA"/>
</dbReference>
<name>A0A7W1XRU4_9BACL</name>
<dbReference type="Gene3D" id="3.40.80.10">
    <property type="entry name" value="Peptidoglycan recognition protein-like"/>
    <property type="match status" value="1"/>
</dbReference>
<protein>
    <submittedName>
        <fullName evidence="3">N-acetylmuramoyl-L-alanine amidase</fullName>
    </submittedName>
</protein>